<protein>
    <submittedName>
        <fullName evidence="2">Heterokaryon incompatibility protein-domain-containing protein</fullName>
    </submittedName>
</protein>
<keyword evidence="3" id="KW-1185">Reference proteome</keyword>
<dbReference type="PANTHER" id="PTHR24148:SF64">
    <property type="entry name" value="HETEROKARYON INCOMPATIBILITY DOMAIN-CONTAINING PROTEIN"/>
    <property type="match status" value="1"/>
</dbReference>
<evidence type="ECO:0000313" key="3">
    <source>
        <dbReference type="Proteomes" id="UP001302126"/>
    </source>
</evidence>
<feature type="domain" description="Heterokaryon incompatibility" evidence="1">
    <location>
        <begin position="117"/>
        <end position="287"/>
    </location>
</feature>
<sequence>MTTYCYDPVITANREIRVLALHPGNSDDEVTISLQHRRLRLWDKNESTLESQGSQIQDDGEHDGNNVAQVITTTATKDTPTLRVASQKMDGTNIPDVDHDDTAEYEHDTTGIDWDSYQALSYAWGSEQDPQPIFVKHAPTKNNKIMVTRDLLVALLHLRHSSDTLVLWIDAICIDQHNLKERSEQVALMGDIYRLSSHTIIWLGPGENDSALGFELMNHISEMISVNLRYHTMEPSAEALALSAADPSVLLYADATRQLDLEASQMEAIYEGVLARCWFQRLWVRQEAYLSCSKTFVCGKSAITWDNFVAAFFSVWAKPKGAVRNARYYITINGLIHQFLSHTVFKIHLYYTKTPSEVYEDAAARQMVLQNRIQILDSCEIASISLPGLPTWVPDWSTPIKPTINIEPSWSASAWISPAGVEYPGGGILRVRGIRVSGNVRPLKRFPTQFGETYNRYLEDAFLAVKDILACFPRESLEESYEHLAQKTRFEALCLLLQGGRVAEITFPISHKSLVTLEGATSSLRAILTSETWEALRSERHSASLDDITQFLSKFARFFFGRSLFVTEPSGYIGAGPACVTEGDRVSVLLGLTMPLLLRKATGSESDGWAHAMYDKATETFGMNPGWILTHVGFAKESISYRRSPHLFEVAPEEFVRRGINLQTFELV</sequence>
<reference evidence="2" key="2">
    <citation type="submission" date="2023-05" db="EMBL/GenBank/DDBJ databases">
        <authorList>
            <consortium name="Lawrence Berkeley National Laboratory"/>
            <person name="Steindorff A."/>
            <person name="Hensen N."/>
            <person name="Bonometti L."/>
            <person name="Westerberg I."/>
            <person name="Brannstrom I.O."/>
            <person name="Guillou S."/>
            <person name="Cros-Aarteil S."/>
            <person name="Calhoun S."/>
            <person name="Haridas S."/>
            <person name="Kuo A."/>
            <person name="Mondo S."/>
            <person name="Pangilinan J."/>
            <person name="Riley R."/>
            <person name="Labutti K."/>
            <person name="Andreopoulos B."/>
            <person name="Lipzen A."/>
            <person name="Chen C."/>
            <person name="Yanf M."/>
            <person name="Daum C."/>
            <person name="Ng V."/>
            <person name="Clum A."/>
            <person name="Ohm R."/>
            <person name="Martin F."/>
            <person name="Silar P."/>
            <person name="Natvig D."/>
            <person name="Lalanne C."/>
            <person name="Gautier V."/>
            <person name="Ament-Velasquez S.L."/>
            <person name="Kruys A."/>
            <person name="Hutchinson M.I."/>
            <person name="Powell A.J."/>
            <person name="Barry K."/>
            <person name="Miller A.N."/>
            <person name="Grigoriev I.V."/>
            <person name="Debuchy R."/>
            <person name="Gladieux P."/>
            <person name="Thoren M.H."/>
            <person name="Johannesson H."/>
        </authorList>
    </citation>
    <scope>NUCLEOTIDE SEQUENCE</scope>
    <source>
        <strain evidence="2">PSN309</strain>
    </source>
</reference>
<organism evidence="2 3">
    <name type="scientific">Podospora australis</name>
    <dbReference type="NCBI Taxonomy" id="1536484"/>
    <lineage>
        <taxon>Eukaryota</taxon>
        <taxon>Fungi</taxon>
        <taxon>Dikarya</taxon>
        <taxon>Ascomycota</taxon>
        <taxon>Pezizomycotina</taxon>
        <taxon>Sordariomycetes</taxon>
        <taxon>Sordariomycetidae</taxon>
        <taxon>Sordariales</taxon>
        <taxon>Podosporaceae</taxon>
        <taxon>Podospora</taxon>
    </lineage>
</organism>
<comment type="caution">
    <text evidence="2">The sequence shown here is derived from an EMBL/GenBank/DDBJ whole genome shotgun (WGS) entry which is preliminary data.</text>
</comment>
<dbReference type="Proteomes" id="UP001302126">
    <property type="component" value="Unassembled WGS sequence"/>
</dbReference>
<dbReference type="AlphaFoldDB" id="A0AAN7AEQ6"/>
<dbReference type="Pfam" id="PF06985">
    <property type="entry name" value="HET"/>
    <property type="match status" value="1"/>
</dbReference>
<dbReference type="InterPro" id="IPR052895">
    <property type="entry name" value="HetReg/Transcr_Mod"/>
</dbReference>
<evidence type="ECO:0000259" key="1">
    <source>
        <dbReference type="Pfam" id="PF06985"/>
    </source>
</evidence>
<accession>A0AAN7AEQ6</accession>
<gene>
    <name evidence="2" type="ORF">QBC35DRAFT_465237</name>
</gene>
<dbReference type="EMBL" id="MU864438">
    <property type="protein sequence ID" value="KAK4185856.1"/>
    <property type="molecule type" value="Genomic_DNA"/>
</dbReference>
<proteinExistence type="predicted"/>
<dbReference type="InterPro" id="IPR010730">
    <property type="entry name" value="HET"/>
</dbReference>
<reference evidence="2" key="1">
    <citation type="journal article" date="2023" name="Mol. Phylogenet. Evol.">
        <title>Genome-scale phylogeny and comparative genomics of the fungal order Sordariales.</title>
        <authorList>
            <person name="Hensen N."/>
            <person name="Bonometti L."/>
            <person name="Westerberg I."/>
            <person name="Brannstrom I.O."/>
            <person name="Guillou S."/>
            <person name="Cros-Aarteil S."/>
            <person name="Calhoun S."/>
            <person name="Haridas S."/>
            <person name="Kuo A."/>
            <person name="Mondo S."/>
            <person name="Pangilinan J."/>
            <person name="Riley R."/>
            <person name="LaButti K."/>
            <person name="Andreopoulos B."/>
            <person name="Lipzen A."/>
            <person name="Chen C."/>
            <person name="Yan M."/>
            <person name="Daum C."/>
            <person name="Ng V."/>
            <person name="Clum A."/>
            <person name="Steindorff A."/>
            <person name="Ohm R.A."/>
            <person name="Martin F."/>
            <person name="Silar P."/>
            <person name="Natvig D.O."/>
            <person name="Lalanne C."/>
            <person name="Gautier V."/>
            <person name="Ament-Velasquez S.L."/>
            <person name="Kruys A."/>
            <person name="Hutchinson M.I."/>
            <person name="Powell A.J."/>
            <person name="Barry K."/>
            <person name="Miller A.N."/>
            <person name="Grigoriev I.V."/>
            <person name="Debuchy R."/>
            <person name="Gladieux P."/>
            <person name="Hiltunen Thoren M."/>
            <person name="Johannesson H."/>
        </authorList>
    </citation>
    <scope>NUCLEOTIDE SEQUENCE</scope>
    <source>
        <strain evidence="2">PSN309</strain>
    </source>
</reference>
<dbReference type="PANTHER" id="PTHR24148">
    <property type="entry name" value="ANKYRIN REPEAT DOMAIN-CONTAINING PROTEIN 39 HOMOLOG-RELATED"/>
    <property type="match status" value="1"/>
</dbReference>
<name>A0AAN7AEQ6_9PEZI</name>
<evidence type="ECO:0000313" key="2">
    <source>
        <dbReference type="EMBL" id="KAK4185856.1"/>
    </source>
</evidence>